<sequence length="88" mass="10477">MKEFQALVEEQMKTMDHLLYLQSEVERCHELQNELSRLRSRTAVSDIHSEIQKMNDELDEIVAVFEQQTNEVVKLFRKQNMKNAKIIV</sequence>
<keyword evidence="1" id="KW-0175">Coiled coil</keyword>
<dbReference type="OrthoDB" id="2942102at2"/>
<proteinExistence type="predicted"/>
<dbReference type="Proteomes" id="UP000215137">
    <property type="component" value="Chromosome"/>
</dbReference>
<dbReference type="RefSeq" id="WP_095370003.1">
    <property type="nucleotide sequence ID" value="NZ_CP022983.1"/>
</dbReference>
<evidence type="ECO:0000256" key="1">
    <source>
        <dbReference type="SAM" id="Coils"/>
    </source>
</evidence>
<dbReference type="InterPro" id="IPR025572">
    <property type="entry name" value="YgaB"/>
</dbReference>
<dbReference type="EMBL" id="CP022983">
    <property type="protein sequence ID" value="ASV66428.1"/>
    <property type="molecule type" value="Genomic_DNA"/>
</dbReference>
<reference evidence="2 3" key="1">
    <citation type="submission" date="2017-08" db="EMBL/GenBank/DDBJ databases">
        <title>Complete Genome Sequence of Bacillus kochii Oregon-R-modENCODE STRAIN BDGP4, isolated from Drosophila melanogaster gut.</title>
        <authorList>
            <person name="Wan K.H."/>
            <person name="Yu C."/>
            <person name="Park S."/>
            <person name="Hammonds A.S."/>
            <person name="Booth B.W."/>
            <person name="Celniker S.E."/>
        </authorList>
    </citation>
    <scope>NUCLEOTIDE SEQUENCE [LARGE SCALE GENOMIC DNA]</scope>
    <source>
        <strain evidence="2 3">BDGP4</strain>
    </source>
</reference>
<feature type="coiled-coil region" evidence="1">
    <location>
        <begin position="21"/>
        <end position="71"/>
    </location>
</feature>
<name>A0A248TDY0_9BACI</name>
<evidence type="ECO:0000313" key="3">
    <source>
        <dbReference type="Proteomes" id="UP000215137"/>
    </source>
</evidence>
<dbReference type="AlphaFoldDB" id="A0A248TDY0"/>
<keyword evidence="3" id="KW-1185">Reference proteome</keyword>
<dbReference type="KEGG" id="bko:CKF48_03265"/>
<dbReference type="Pfam" id="PF14182">
    <property type="entry name" value="YgaB"/>
    <property type="match status" value="1"/>
</dbReference>
<evidence type="ECO:0000313" key="2">
    <source>
        <dbReference type="EMBL" id="ASV66428.1"/>
    </source>
</evidence>
<organism evidence="2 3">
    <name type="scientific">Cytobacillus kochii</name>
    <dbReference type="NCBI Taxonomy" id="859143"/>
    <lineage>
        <taxon>Bacteria</taxon>
        <taxon>Bacillati</taxon>
        <taxon>Bacillota</taxon>
        <taxon>Bacilli</taxon>
        <taxon>Bacillales</taxon>
        <taxon>Bacillaceae</taxon>
        <taxon>Cytobacillus</taxon>
    </lineage>
</organism>
<accession>A0A248TDY0</accession>
<protein>
    <submittedName>
        <fullName evidence="2">Uncharacterized protein</fullName>
    </submittedName>
</protein>
<gene>
    <name evidence="2" type="ORF">CKF48_03265</name>
</gene>